<evidence type="ECO:0000313" key="2">
    <source>
        <dbReference type="Proteomes" id="UP000198964"/>
    </source>
</evidence>
<dbReference type="EMBL" id="FONW01000021">
    <property type="protein sequence ID" value="SFF90642.1"/>
    <property type="molecule type" value="Genomic_DNA"/>
</dbReference>
<dbReference type="RefSeq" id="WP_093921781.1">
    <property type="nucleotide sequence ID" value="NZ_FONW01000021.1"/>
</dbReference>
<evidence type="ECO:0008006" key="3">
    <source>
        <dbReference type="Google" id="ProtNLM"/>
    </source>
</evidence>
<sequence>MNGYTVLDNQNIEPHITFIRIEPTDINLTLGEVFKSMSDISWINDFDKQYIRDAFTIRAKETIKHVADSIIAKSGNQITKDSGEIVVSELSRLAIVNELNYLDIPLAELFKSQASGNDGFDFYSKNLNKIILFGEAKFLSDRNAYGKAFNKIVEFVDLKQDASDLEDIDKFYCEDSLNNHSKGNKGFMAAFASKNTSSQLIINGIKANSDFAKLKNFDELICIAVNV</sequence>
<dbReference type="STRING" id="655355.SAMN05216283_1219"/>
<keyword evidence="2" id="KW-1185">Reference proteome</keyword>
<name>A0A1I2MGN4_9BACT</name>
<dbReference type="Proteomes" id="UP000198964">
    <property type="component" value="Unassembled WGS sequence"/>
</dbReference>
<gene>
    <name evidence="1" type="ORF">SAMN05216283_1219</name>
</gene>
<accession>A0A1I2MGN4</accession>
<protein>
    <recommendedName>
        <fullName evidence="3">Anti-bacteriophage protein A/HamA C-terminal domain-containing protein</fullName>
    </recommendedName>
</protein>
<dbReference type="AlphaFoldDB" id="A0A1I2MGN4"/>
<organism evidence="1 2">
    <name type="scientific">Sunxiuqinia elliptica</name>
    <dbReference type="NCBI Taxonomy" id="655355"/>
    <lineage>
        <taxon>Bacteria</taxon>
        <taxon>Pseudomonadati</taxon>
        <taxon>Bacteroidota</taxon>
        <taxon>Bacteroidia</taxon>
        <taxon>Marinilabiliales</taxon>
        <taxon>Prolixibacteraceae</taxon>
        <taxon>Sunxiuqinia</taxon>
    </lineage>
</organism>
<proteinExistence type="predicted"/>
<reference evidence="1 2" key="1">
    <citation type="submission" date="2016-10" db="EMBL/GenBank/DDBJ databases">
        <authorList>
            <person name="de Groot N.N."/>
        </authorList>
    </citation>
    <scope>NUCLEOTIDE SEQUENCE [LARGE SCALE GENOMIC DNA]</scope>
    <source>
        <strain evidence="1 2">CGMCC 1.9156</strain>
    </source>
</reference>
<evidence type="ECO:0000313" key="1">
    <source>
        <dbReference type="EMBL" id="SFF90642.1"/>
    </source>
</evidence>